<protein>
    <submittedName>
        <fullName evidence="5">Acetokinase</fullName>
    </submittedName>
</protein>
<dbReference type="GO" id="GO:0005524">
    <property type="term" value="F:ATP binding"/>
    <property type="evidence" value="ECO:0007669"/>
    <property type="project" value="UniProtKB-KW"/>
</dbReference>
<dbReference type="GO" id="GO:0008776">
    <property type="term" value="F:acetate kinase activity"/>
    <property type="evidence" value="ECO:0007669"/>
    <property type="project" value="TreeGrafter"/>
</dbReference>
<dbReference type="PANTHER" id="PTHR21060">
    <property type="entry name" value="ACETATE KINASE"/>
    <property type="match status" value="1"/>
</dbReference>
<sequence>VAVFDTAYHQTMPPKAFMYGLPRELYTQHSIRRYGFHGTSHQYLAQQAAAMLVKPLEQLNAISCHLGNGSSVAAIRGGCSVDTSMGMTPLEGYGFHGTSHQYLAQQAAAMLGKPLEQLNAISCHLGNGSSVAAIRGGCSVDTSMGMTPLEGVRKYLGAYLAALDGQADALIFSAGIGENSSIVRRLVCAGLQGMGIELDDGKNRAAVGGKDGDIASSASRLRVLVIPTDEELAIAQQTLAVVNRRIEE</sequence>
<evidence type="ECO:0000256" key="4">
    <source>
        <dbReference type="ARBA" id="ARBA00022840"/>
    </source>
</evidence>
<accession>A0A699YRV7</accession>
<keyword evidence="6" id="KW-1185">Reference proteome</keyword>
<organism evidence="5 6">
    <name type="scientific">Haematococcus lacustris</name>
    <name type="common">Green alga</name>
    <name type="synonym">Haematococcus pluvialis</name>
    <dbReference type="NCBI Taxonomy" id="44745"/>
    <lineage>
        <taxon>Eukaryota</taxon>
        <taxon>Viridiplantae</taxon>
        <taxon>Chlorophyta</taxon>
        <taxon>core chlorophytes</taxon>
        <taxon>Chlorophyceae</taxon>
        <taxon>CS clade</taxon>
        <taxon>Chlamydomonadales</taxon>
        <taxon>Haematococcaceae</taxon>
        <taxon>Haematococcus</taxon>
    </lineage>
</organism>
<keyword evidence="2" id="KW-0547">Nucleotide-binding</keyword>
<dbReference type="HAMAP" id="MF_00020">
    <property type="entry name" value="Acetate_kinase"/>
    <property type="match status" value="1"/>
</dbReference>
<evidence type="ECO:0000256" key="2">
    <source>
        <dbReference type="ARBA" id="ARBA00022741"/>
    </source>
</evidence>
<keyword evidence="3 5" id="KW-0418">Kinase</keyword>
<dbReference type="PRINTS" id="PR00471">
    <property type="entry name" value="ACETATEKNASE"/>
</dbReference>
<dbReference type="InterPro" id="IPR043129">
    <property type="entry name" value="ATPase_NBD"/>
</dbReference>
<keyword evidence="4" id="KW-0067">ATP-binding</keyword>
<dbReference type="InterPro" id="IPR004372">
    <property type="entry name" value="Ac/propionate_kinase"/>
</dbReference>
<dbReference type="AlphaFoldDB" id="A0A699YRV7"/>
<dbReference type="GO" id="GO:0006083">
    <property type="term" value="P:acetate metabolic process"/>
    <property type="evidence" value="ECO:0007669"/>
    <property type="project" value="TreeGrafter"/>
</dbReference>
<proteinExistence type="inferred from homology"/>
<evidence type="ECO:0000313" key="5">
    <source>
        <dbReference type="EMBL" id="GFH12361.1"/>
    </source>
</evidence>
<dbReference type="InterPro" id="IPR023865">
    <property type="entry name" value="Aliphatic_acid_kinase_CS"/>
</dbReference>
<dbReference type="EMBL" id="BLLF01000495">
    <property type="protein sequence ID" value="GFH12361.1"/>
    <property type="molecule type" value="Genomic_DNA"/>
</dbReference>
<gene>
    <name evidence="5" type="ORF">HaLaN_08030</name>
</gene>
<dbReference type="PANTHER" id="PTHR21060:SF15">
    <property type="entry name" value="ACETATE KINASE-RELATED"/>
    <property type="match status" value="1"/>
</dbReference>
<comment type="caution">
    <text evidence="5">The sequence shown here is derived from an EMBL/GenBank/DDBJ whole genome shotgun (WGS) entry which is preliminary data.</text>
</comment>
<evidence type="ECO:0000256" key="3">
    <source>
        <dbReference type="ARBA" id="ARBA00022777"/>
    </source>
</evidence>
<evidence type="ECO:0000256" key="1">
    <source>
        <dbReference type="ARBA" id="ARBA00022679"/>
    </source>
</evidence>
<dbReference type="InterPro" id="IPR000890">
    <property type="entry name" value="Aliphatic_acid_kin_short-chain"/>
</dbReference>
<dbReference type="Gene3D" id="3.30.420.40">
    <property type="match status" value="4"/>
</dbReference>
<reference evidence="5 6" key="1">
    <citation type="submission" date="2020-02" db="EMBL/GenBank/DDBJ databases">
        <title>Draft genome sequence of Haematococcus lacustris strain NIES-144.</title>
        <authorList>
            <person name="Morimoto D."/>
            <person name="Nakagawa S."/>
            <person name="Yoshida T."/>
            <person name="Sawayama S."/>
        </authorList>
    </citation>
    <scope>NUCLEOTIDE SEQUENCE [LARGE SCALE GENOMIC DNA]</scope>
    <source>
        <strain evidence="5 6">NIES-144</strain>
    </source>
</reference>
<evidence type="ECO:0000313" key="6">
    <source>
        <dbReference type="Proteomes" id="UP000485058"/>
    </source>
</evidence>
<dbReference type="SUPFAM" id="SSF53067">
    <property type="entry name" value="Actin-like ATPase domain"/>
    <property type="match status" value="2"/>
</dbReference>
<feature type="non-terminal residue" evidence="5">
    <location>
        <position position="1"/>
    </location>
</feature>
<keyword evidence="1" id="KW-0808">Transferase</keyword>
<dbReference type="Pfam" id="PF00871">
    <property type="entry name" value="Acetate_kinase"/>
    <property type="match status" value="2"/>
</dbReference>
<dbReference type="Proteomes" id="UP000485058">
    <property type="component" value="Unassembled WGS sequence"/>
</dbReference>
<name>A0A699YRV7_HAELA</name>
<dbReference type="PROSITE" id="PS01076">
    <property type="entry name" value="ACETATE_KINASE_2"/>
    <property type="match status" value="2"/>
</dbReference>